<evidence type="ECO:0000259" key="3">
    <source>
        <dbReference type="Pfam" id="PF01408"/>
    </source>
</evidence>
<dbReference type="EMBL" id="FNFV01000002">
    <property type="protein sequence ID" value="SDK34329.1"/>
    <property type="molecule type" value="Genomic_DNA"/>
</dbReference>
<dbReference type="Gene3D" id="3.40.50.720">
    <property type="entry name" value="NAD(P)-binding Rossmann-like Domain"/>
    <property type="match status" value="1"/>
</dbReference>
<dbReference type="Pfam" id="PF01408">
    <property type="entry name" value="GFO_IDH_MocA"/>
    <property type="match status" value="1"/>
</dbReference>
<protein>
    <submittedName>
        <fullName evidence="5">Predicted dehydrogenase</fullName>
    </submittedName>
</protein>
<evidence type="ECO:0000256" key="2">
    <source>
        <dbReference type="ARBA" id="ARBA00023002"/>
    </source>
</evidence>
<dbReference type="OrthoDB" id="9792935at2"/>
<dbReference type="PANTHER" id="PTHR22604">
    <property type="entry name" value="OXIDOREDUCTASES"/>
    <property type="match status" value="1"/>
</dbReference>
<keyword evidence="2" id="KW-0560">Oxidoreductase</keyword>
<dbReference type="SUPFAM" id="SSF51735">
    <property type="entry name" value="NAD(P)-binding Rossmann-fold domains"/>
    <property type="match status" value="1"/>
</dbReference>
<dbReference type="GO" id="GO:0000166">
    <property type="term" value="F:nucleotide binding"/>
    <property type="evidence" value="ECO:0007669"/>
    <property type="project" value="InterPro"/>
</dbReference>
<dbReference type="SUPFAM" id="SSF55347">
    <property type="entry name" value="Glyceraldehyde-3-phosphate dehydrogenase-like, C-terminal domain"/>
    <property type="match status" value="1"/>
</dbReference>
<evidence type="ECO:0000313" key="5">
    <source>
        <dbReference type="EMBL" id="SDK34329.1"/>
    </source>
</evidence>
<dbReference type="Pfam" id="PF22725">
    <property type="entry name" value="GFO_IDH_MocA_C3"/>
    <property type="match status" value="1"/>
</dbReference>
<accession>A0A1G9B4A1</accession>
<dbReference type="AlphaFoldDB" id="A0A1G9B4A1"/>
<feature type="domain" description="GFO/IDH/MocA-like oxidoreductase" evidence="4">
    <location>
        <begin position="134"/>
        <end position="249"/>
    </location>
</feature>
<dbReference type="InterPro" id="IPR050984">
    <property type="entry name" value="Gfo/Idh/MocA_domain"/>
</dbReference>
<evidence type="ECO:0000256" key="1">
    <source>
        <dbReference type="ARBA" id="ARBA00010928"/>
    </source>
</evidence>
<keyword evidence="6" id="KW-1185">Reference proteome</keyword>
<evidence type="ECO:0000313" key="6">
    <source>
        <dbReference type="Proteomes" id="UP000199328"/>
    </source>
</evidence>
<dbReference type="PANTHER" id="PTHR22604:SF105">
    <property type="entry name" value="TRANS-1,2-DIHYDROBENZENE-1,2-DIOL DEHYDROGENASE"/>
    <property type="match status" value="1"/>
</dbReference>
<dbReference type="STRING" id="990712.SAMN05216257_102398"/>
<dbReference type="InterPro" id="IPR055170">
    <property type="entry name" value="GFO_IDH_MocA-like_dom"/>
</dbReference>
<dbReference type="InterPro" id="IPR036291">
    <property type="entry name" value="NAD(P)-bd_dom_sf"/>
</dbReference>
<proteinExistence type="inferred from homology"/>
<dbReference type="Proteomes" id="UP000199328">
    <property type="component" value="Unassembled WGS sequence"/>
</dbReference>
<dbReference type="InterPro" id="IPR000683">
    <property type="entry name" value="Gfo/Idh/MocA-like_OxRdtase_N"/>
</dbReference>
<reference evidence="6" key="1">
    <citation type="submission" date="2016-10" db="EMBL/GenBank/DDBJ databases">
        <authorList>
            <person name="Varghese N."/>
            <person name="Submissions S."/>
        </authorList>
    </citation>
    <scope>NUCLEOTIDE SEQUENCE [LARGE SCALE GENOMIC DNA]</scope>
    <source>
        <strain evidence="6">CGMCC 1.10789</strain>
    </source>
</reference>
<gene>
    <name evidence="5" type="ORF">SAMN05216257_102398</name>
</gene>
<dbReference type="GO" id="GO:0016491">
    <property type="term" value="F:oxidoreductase activity"/>
    <property type="evidence" value="ECO:0007669"/>
    <property type="project" value="UniProtKB-KW"/>
</dbReference>
<sequence>MSTDPVRWGILGAAKFAREQMAPAIHLARGAELVALATSSSDKAAPFRALQPRLNVHYSYDALLADPEVDAVYIPLPNTLHVEWTKKAIAAGKHVLCEKPIAMRASEIDELIALRDESGLVVAEAFMIVHHPQWQRARELYREGAIGRLRQVDGFFSYDNRADPGNIRNRPDTGGGSIPDIGVYTMGSTRFVTGEEPQEILSARIEWEGGVDVFASLTAAFPSFHFSAGTSMRMHPRQVMTFHGEEGVMRLTAPFNPLVFGQAEIELHRGNLTVTTERFPGANHYVLQVEAFCRSVREGKPYPCPLEFSRGTQAMIDMVWEKAGRRPG</sequence>
<dbReference type="Gene3D" id="3.30.360.10">
    <property type="entry name" value="Dihydrodipicolinate Reductase, domain 2"/>
    <property type="match status" value="1"/>
</dbReference>
<organism evidence="5 6">
    <name type="scientific">Meinhardsimonia xiamenensis</name>
    <dbReference type="NCBI Taxonomy" id="990712"/>
    <lineage>
        <taxon>Bacteria</taxon>
        <taxon>Pseudomonadati</taxon>
        <taxon>Pseudomonadota</taxon>
        <taxon>Alphaproteobacteria</taxon>
        <taxon>Rhodobacterales</taxon>
        <taxon>Paracoccaceae</taxon>
        <taxon>Meinhardsimonia</taxon>
    </lineage>
</organism>
<feature type="domain" description="Gfo/Idh/MocA-like oxidoreductase N-terminal" evidence="3">
    <location>
        <begin position="6"/>
        <end position="124"/>
    </location>
</feature>
<dbReference type="RefSeq" id="WP_092499102.1">
    <property type="nucleotide sequence ID" value="NZ_FNFV01000002.1"/>
</dbReference>
<comment type="similarity">
    <text evidence="1">Belongs to the Gfo/Idh/MocA family.</text>
</comment>
<name>A0A1G9B4A1_9RHOB</name>
<evidence type="ECO:0000259" key="4">
    <source>
        <dbReference type="Pfam" id="PF22725"/>
    </source>
</evidence>